<evidence type="ECO:0000313" key="3">
    <source>
        <dbReference type="Proteomes" id="UP001189429"/>
    </source>
</evidence>
<sequence>MPSNHTRGDSSAQGQPSLRAVLTHFPTPPGVPGVTVATGLGAPPSLAAPVAAAGGEGARAAPAAAAGPLASGTPQEHLRLMAGGLCGLPLAGPRPRGLAAADLPLRRGGKASSVGTTSSQSSASGWKPEVEAASASSTDYAGSSSSRACSLAGKAGPEAAGPREGAPEGLSSLGASLHRRGECTPCKFIRSLRGCRDGSMCMLCHEPHEELSRSAVRKAARTKGLLRRSMIERAEVRGRRRRR</sequence>
<evidence type="ECO:0000313" key="2">
    <source>
        <dbReference type="EMBL" id="CAK0896652.1"/>
    </source>
</evidence>
<name>A0ABN9XE96_9DINO</name>
<feature type="non-terminal residue" evidence="2">
    <location>
        <position position="243"/>
    </location>
</feature>
<evidence type="ECO:0000256" key="1">
    <source>
        <dbReference type="SAM" id="MobiDB-lite"/>
    </source>
</evidence>
<keyword evidence="3" id="KW-1185">Reference proteome</keyword>
<dbReference type="EMBL" id="CAUYUJ010020221">
    <property type="protein sequence ID" value="CAK0896652.1"/>
    <property type="molecule type" value="Genomic_DNA"/>
</dbReference>
<feature type="compositionally biased region" description="Polar residues" evidence="1">
    <location>
        <begin position="1"/>
        <end position="16"/>
    </location>
</feature>
<proteinExistence type="predicted"/>
<feature type="region of interest" description="Disordered" evidence="1">
    <location>
        <begin position="107"/>
        <end position="173"/>
    </location>
</feature>
<gene>
    <name evidence="2" type="ORF">PCOR1329_LOCUS75058</name>
</gene>
<comment type="caution">
    <text evidence="2">The sequence shown here is derived from an EMBL/GenBank/DDBJ whole genome shotgun (WGS) entry which is preliminary data.</text>
</comment>
<evidence type="ECO:0008006" key="4">
    <source>
        <dbReference type="Google" id="ProtNLM"/>
    </source>
</evidence>
<feature type="compositionally biased region" description="Low complexity" evidence="1">
    <location>
        <begin position="111"/>
        <end position="125"/>
    </location>
</feature>
<organism evidence="2 3">
    <name type="scientific">Prorocentrum cordatum</name>
    <dbReference type="NCBI Taxonomy" id="2364126"/>
    <lineage>
        <taxon>Eukaryota</taxon>
        <taxon>Sar</taxon>
        <taxon>Alveolata</taxon>
        <taxon>Dinophyceae</taxon>
        <taxon>Prorocentrales</taxon>
        <taxon>Prorocentraceae</taxon>
        <taxon>Prorocentrum</taxon>
    </lineage>
</organism>
<protein>
    <recommendedName>
        <fullName evidence="4">C3H1-type domain-containing protein</fullName>
    </recommendedName>
</protein>
<reference evidence="2" key="1">
    <citation type="submission" date="2023-10" db="EMBL/GenBank/DDBJ databases">
        <authorList>
            <person name="Chen Y."/>
            <person name="Shah S."/>
            <person name="Dougan E. K."/>
            <person name="Thang M."/>
            <person name="Chan C."/>
        </authorList>
    </citation>
    <scope>NUCLEOTIDE SEQUENCE [LARGE SCALE GENOMIC DNA]</scope>
</reference>
<accession>A0ABN9XE96</accession>
<feature type="region of interest" description="Disordered" evidence="1">
    <location>
        <begin position="1"/>
        <end position="26"/>
    </location>
</feature>
<feature type="compositionally biased region" description="Low complexity" evidence="1">
    <location>
        <begin position="132"/>
        <end position="169"/>
    </location>
</feature>
<dbReference type="Proteomes" id="UP001189429">
    <property type="component" value="Unassembled WGS sequence"/>
</dbReference>